<name>A0ABT2H8Z1_9MICO</name>
<protein>
    <submittedName>
        <fullName evidence="1">Uncharacterized protein</fullName>
    </submittedName>
</protein>
<reference evidence="1" key="1">
    <citation type="submission" date="2022-08" db="EMBL/GenBank/DDBJ databases">
        <authorList>
            <person name="Deng Y."/>
            <person name="Han X.-F."/>
            <person name="Zhang Y.-Q."/>
        </authorList>
    </citation>
    <scope>NUCLEOTIDE SEQUENCE</scope>
    <source>
        <strain evidence="1">CPCC 203386</strain>
    </source>
</reference>
<evidence type="ECO:0000313" key="1">
    <source>
        <dbReference type="EMBL" id="MCS5736401.1"/>
    </source>
</evidence>
<dbReference type="EMBL" id="JANLCJ010000023">
    <property type="protein sequence ID" value="MCS5736401.1"/>
    <property type="molecule type" value="Genomic_DNA"/>
</dbReference>
<gene>
    <name evidence="1" type="ORF">N1032_21950</name>
</gene>
<organism evidence="1 2">
    <name type="scientific">Herbiconiux daphne</name>
    <dbReference type="NCBI Taxonomy" id="2970914"/>
    <lineage>
        <taxon>Bacteria</taxon>
        <taxon>Bacillati</taxon>
        <taxon>Actinomycetota</taxon>
        <taxon>Actinomycetes</taxon>
        <taxon>Micrococcales</taxon>
        <taxon>Microbacteriaceae</taxon>
        <taxon>Herbiconiux</taxon>
    </lineage>
</organism>
<comment type="caution">
    <text evidence="1">The sequence shown here is derived from an EMBL/GenBank/DDBJ whole genome shotgun (WGS) entry which is preliminary data.</text>
</comment>
<sequence length="59" mass="7079">MKNEFRDQCELFIEQYKKVFGIQLTLIDVEEEIKDKMMEKQALIAGRENENGKDRDQEI</sequence>
<accession>A0ABT2H8Z1</accession>
<proteinExistence type="predicted"/>
<dbReference type="Proteomes" id="UP001165586">
    <property type="component" value="Unassembled WGS sequence"/>
</dbReference>
<dbReference type="RefSeq" id="WP_259542316.1">
    <property type="nucleotide sequence ID" value="NZ_JANLCJ010000023.1"/>
</dbReference>
<evidence type="ECO:0000313" key="2">
    <source>
        <dbReference type="Proteomes" id="UP001165586"/>
    </source>
</evidence>
<keyword evidence="2" id="KW-1185">Reference proteome</keyword>